<dbReference type="GO" id="GO:0019825">
    <property type="term" value="F:oxygen binding"/>
    <property type="evidence" value="ECO:0007669"/>
    <property type="project" value="InterPro"/>
</dbReference>
<dbReference type="Proteomes" id="UP000228535">
    <property type="component" value="Unassembled WGS sequence"/>
</dbReference>
<dbReference type="Pfam" id="PF01152">
    <property type="entry name" value="Bac_globin"/>
    <property type="match status" value="1"/>
</dbReference>
<dbReference type="AlphaFoldDB" id="A0A2M9AS52"/>
<keyword evidence="4 5" id="KW-0408">Iron</keyword>
<feature type="binding site" description="distal binding residue" evidence="5">
    <location>
        <position position="121"/>
    </location>
    <ligand>
        <name>heme</name>
        <dbReference type="ChEBI" id="CHEBI:30413"/>
    </ligand>
    <ligandPart>
        <name>Fe</name>
        <dbReference type="ChEBI" id="CHEBI:18248"/>
    </ligandPart>
</feature>
<comment type="caution">
    <text evidence="7">The sequence shown here is derived from an EMBL/GenBank/DDBJ whole genome shotgun (WGS) entry which is preliminary data.</text>
</comment>
<protein>
    <submittedName>
        <fullName evidence="7">Truncated hemoglobin YjbI</fullName>
    </submittedName>
</protein>
<accession>A0A2M9AS52</accession>
<feature type="chain" id="PRO_5014605068" evidence="6">
    <location>
        <begin position="19"/>
        <end position="169"/>
    </location>
</feature>
<dbReference type="InterPro" id="IPR012292">
    <property type="entry name" value="Globin/Proto"/>
</dbReference>
<feature type="signal peptide" evidence="6">
    <location>
        <begin position="1"/>
        <end position="18"/>
    </location>
</feature>
<dbReference type="GO" id="GO:0046872">
    <property type="term" value="F:metal ion binding"/>
    <property type="evidence" value="ECO:0007669"/>
    <property type="project" value="UniProtKB-KW"/>
</dbReference>
<dbReference type="GO" id="GO:0020037">
    <property type="term" value="F:heme binding"/>
    <property type="evidence" value="ECO:0007669"/>
    <property type="project" value="InterPro"/>
</dbReference>
<dbReference type="OrthoDB" id="9795814at2"/>
<evidence type="ECO:0000256" key="6">
    <source>
        <dbReference type="SAM" id="SignalP"/>
    </source>
</evidence>
<dbReference type="CDD" id="cd00454">
    <property type="entry name" value="TrHb1_N"/>
    <property type="match status" value="1"/>
</dbReference>
<dbReference type="InterPro" id="IPR001486">
    <property type="entry name" value="Hemoglobin_trunc"/>
</dbReference>
<reference evidence="7 8" key="1">
    <citation type="submission" date="2017-11" db="EMBL/GenBank/DDBJ databases">
        <title>Genomic Encyclopedia of Archaeal and Bacterial Type Strains, Phase II (KMG-II): From Individual Species to Whole Genera.</title>
        <authorList>
            <person name="Goeker M."/>
        </authorList>
    </citation>
    <scope>NUCLEOTIDE SEQUENCE [LARGE SCALE GENOMIC DNA]</scope>
    <source>
        <strain evidence="7 8">DSM 11115</strain>
    </source>
</reference>
<keyword evidence="2 5" id="KW-0349">Heme</keyword>
<keyword evidence="6" id="KW-0732">Signal</keyword>
<keyword evidence="3 5" id="KW-0479">Metal-binding</keyword>
<keyword evidence="1" id="KW-0813">Transport</keyword>
<evidence type="ECO:0000256" key="4">
    <source>
        <dbReference type="ARBA" id="ARBA00023004"/>
    </source>
</evidence>
<evidence type="ECO:0000313" key="7">
    <source>
        <dbReference type="EMBL" id="PJJ48520.1"/>
    </source>
</evidence>
<evidence type="ECO:0000313" key="8">
    <source>
        <dbReference type="Proteomes" id="UP000228535"/>
    </source>
</evidence>
<keyword evidence="8" id="KW-1185">Reference proteome</keyword>
<dbReference type="RefSeq" id="WP_100338456.1">
    <property type="nucleotide sequence ID" value="NZ_PGFA01000004.1"/>
</dbReference>
<dbReference type="SUPFAM" id="SSF46458">
    <property type="entry name" value="Globin-like"/>
    <property type="match status" value="1"/>
</dbReference>
<proteinExistence type="predicted"/>
<dbReference type="EMBL" id="PGFA01000004">
    <property type="protein sequence ID" value="PJJ48520.1"/>
    <property type="molecule type" value="Genomic_DNA"/>
</dbReference>
<dbReference type="PROSITE" id="PS51257">
    <property type="entry name" value="PROKAR_LIPOPROTEIN"/>
    <property type="match status" value="1"/>
</dbReference>
<organism evidence="7 8">
    <name type="scientific">Hymenobacter chitinivorans DSM 11115</name>
    <dbReference type="NCBI Taxonomy" id="1121954"/>
    <lineage>
        <taxon>Bacteria</taxon>
        <taxon>Pseudomonadati</taxon>
        <taxon>Bacteroidota</taxon>
        <taxon>Cytophagia</taxon>
        <taxon>Cytophagales</taxon>
        <taxon>Hymenobacteraceae</taxon>
        <taxon>Hymenobacter</taxon>
    </lineage>
</organism>
<dbReference type="Gene3D" id="1.10.490.10">
    <property type="entry name" value="Globins"/>
    <property type="match status" value="1"/>
</dbReference>
<evidence type="ECO:0000256" key="3">
    <source>
        <dbReference type="ARBA" id="ARBA00022723"/>
    </source>
</evidence>
<gene>
    <name evidence="7" type="ORF">CLV45_4228</name>
</gene>
<name>A0A2M9AS52_9BACT</name>
<evidence type="ECO:0000256" key="2">
    <source>
        <dbReference type="ARBA" id="ARBA00022617"/>
    </source>
</evidence>
<evidence type="ECO:0000256" key="5">
    <source>
        <dbReference type="PIRSR" id="PIRSR601486-1"/>
    </source>
</evidence>
<dbReference type="InterPro" id="IPR009050">
    <property type="entry name" value="Globin-like_sf"/>
</dbReference>
<sequence>MKNTLLLAGLLASTLLLGSCGSKEEEAQATAPTLYDRLGKTEGIAKIVDGLIANVGAETATANSVMLRSHKPMLDAVNGVNGQAPTDPTRLQRLRNNFIDQLGEAAGGPLTYKGKSMLVAHTGMNVTALEFSVWHKQLEASLASNGVTESDKAAVYAIVDKMQGDVVGH</sequence>
<evidence type="ECO:0000256" key="1">
    <source>
        <dbReference type="ARBA" id="ARBA00022448"/>
    </source>
</evidence>